<accession>A0A158R257</accession>
<gene>
    <name evidence="1" type="ORF">NBR_LOCUS15094</name>
</gene>
<sequence>MQMVETFLYSKLTTSMSRRVRQNPNRKMKWRKCGQTISLPILPILDISNKSLESMFKPAKELCFDLASTCSNCFRPAVIPQESRFTLARTRLWMDQLLLLL</sequence>
<organism evidence="3">
    <name type="scientific">Nippostrongylus brasiliensis</name>
    <name type="common">Rat hookworm</name>
    <dbReference type="NCBI Taxonomy" id="27835"/>
    <lineage>
        <taxon>Eukaryota</taxon>
        <taxon>Metazoa</taxon>
        <taxon>Ecdysozoa</taxon>
        <taxon>Nematoda</taxon>
        <taxon>Chromadorea</taxon>
        <taxon>Rhabditida</taxon>
        <taxon>Rhabditina</taxon>
        <taxon>Rhabditomorpha</taxon>
        <taxon>Strongyloidea</taxon>
        <taxon>Heligmosomidae</taxon>
        <taxon>Nippostrongylus</taxon>
    </lineage>
</organism>
<keyword evidence="2" id="KW-1185">Reference proteome</keyword>
<evidence type="ECO:0000313" key="1">
    <source>
        <dbReference type="EMBL" id="VDL78688.1"/>
    </source>
</evidence>
<dbReference type="AlphaFoldDB" id="A0A158R257"/>
<evidence type="ECO:0000313" key="2">
    <source>
        <dbReference type="Proteomes" id="UP000271162"/>
    </source>
</evidence>
<name>A0A158R257_NIPBR</name>
<dbReference type="WBParaSite" id="NBR_0001509301-mRNA-1">
    <property type="protein sequence ID" value="NBR_0001509301-mRNA-1"/>
    <property type="gene ID" value="NBR_0001509301"/>
</dbReference>
<reference evidence="3" key="1">
    <citation type="submission" date="2016-04" db="UniProtKB">
        <authorList>
            <consortium name="WormBaseParasite"/>
        </authorList>
    </citation>
    <scope>IDENTIFICATION</scope>
</reference>
<dbReference type="EMBL" id="UYSL01021597">
    <property type="protein sequence ID" value="VDL78688.1"/>
    <property type="molecule type" value="Genomic_DNA"/>
</dbReference>
<proteinExistence type="predicted"/>
<reference evidence="1 2" key="2">
    <citation type="submission" date="2018-11" db="EMBL/GenBank/DDBJ databases">
        <authorList>
            <consortium name="Pathogen Informatics"/>
        </authorList>
    </citation>
    <scope>NUCLEOTIDE SEQUENCE [LARGE SCALE GENOMIC DNA]</scope>
</reference>
<evidence type="ECO:0000313" key="3">
    <source>
        <dbReference type="WBParaSite" id="NBR_0001509301-mRNA-1"/>
    </source>
</evidence>
<dbReference type="Proteomes" id="UP000271162">
    <property type="component" value="Unassembled WGS sequence"/>
</dbReference>
<protein>
    <submittedName>
        <fullName evidence="3">Ovule protein</fullName>
    </submittedName>
</protein>